<protein>
    <submittedName>
        <fullName evidence="2">Uncharacterized protein LOC107811122</fullName>
    </submittedName>
</protein>
<dbReference type="RefSeq" id="XP_075088473.1">
    <property type="nucleotide sequence ID" value="XM_075232372.1"/>
</dbReference>
<dbReference type="Proteomes" id="UP000790787">
    <property type="component" value="Chromosome 16"/>
</dbReference>
<name>A0AC58SU27_TOBAC</name>
<organism evidence="1 2">
    <name type="scientific">Nicotiana tabacum</name>
    <name type="common">Common tobacco</name>
    <dbReference type="NCBI Taxonomy" id="4097"/>
    <lineage>
        <taxon>Eukaryota</taxon>
        <taxon>Viridiplantae</taxon>
        <taxon>Streptophyta</taxon>
        <taxon>Embryophyta</taxon>
        <taxon>Tracheophyta</taxon>
        <taxon>Spermatophyta</taxon>
        <taxon>Magnoliopsida</taxon>
        <taxon>eudicotyledons</taxon>
        <taxon>Gunneridae</taxon>
        <taxon>Pentapetalae</taxon>
        <taxon>asterids</taxon>
        <taxon>lamiids</taxon>
        <taxon>Solanales</taxon>
        <taxon>Solanaceae</taxon>
        <taxon>Nicotianoideae</taxon>
        <taxon>Nicotianeae</taxon>
        <taxon>Nicotiana</taxon>
    </lineage>
</organism>
<keyword evidence="1" id="KW-1185">Reference proteome</keyword>
<gene>
    <name evidence="2" type="primary">LOC107811122</name>
</gene>
<accession>A0AC58SU27</accession>
<proteinExistence type="predicted"/>
<evidence type="ECO:0000313" key="1">
    <source>
        <dbReference type="Proteomes" id="UP000790787"/>
    </source>
</evidence>
<sequence length="220" mass="25322">MEKLKDEALKCYDDIGDDDLGSDIVEKFSEILLLDGCFVVEYIRERSRIKPNGEDIIIKAGCMRGIVRQDLLLIENKLPFFVLTKLHDTTTNHQIPFINMVKKTFLPFLPKMTPASFNESEGNTTEIKHLLQIVHISCHSSKMKDMPRDKDHLKVMPNAIELSEAGASFVKVGYIYRRLDEDDLRYNTSLFDVTFENGLMEIPCFEVDDNTETLMRNLIV</sequence>
<reference evidence="1" key="1">
    <citation type="journal article" date="2014" name="Nat. Commun.">
        <title>The tobacco genome sequence and its comparison with those of tomato and potato.</title>
        <authorList>
            <person name="Sierro N."/>
            <person name="Battey J.N."/>
            <person name="Ouadi S."/>
            <person name="Bakaher N."/>
            <person name="Bovet L."/>
            <person name="Willig A."/>
            <person name="Goepfert S."/>
            <person name="Peitsch M.C."/>
            <person name="Ivanov N.V."/>
        </authorList>
    </citation>
    <scope>NUCLEOTIDE SEQUENCE [LARGE SCALE GENOMIC DNA]</scope>
</reference>
<evidence type="ECO:0000313" key="2">
    <source>
        <dbReference type="RefSeq" id="XP_075088473.1"/>
    </source>
</evidence>
<reference evidence="2" key="2">
    <citation type="submission" date="2025-08" db="UniProtKB">
        <authorList>
            <consortium name="RefSeq"/>
        </authorList>
    </citation>
    <scope>IDENTIFICATION</scope>
    <source>
        <tissue evidence="2">Leaf</tissue>
    </source>
</reference>